<dbReference type="SUPFAM" id="SSF53098">
    <property type="entry name" value="Ribonuclease H-like"/>
    <property type="match status" value="1"/>
</dbReference>
<evidence type="ECO:0000313" key="2">
    <source>
        <dbReference type="EMBL" id="KRZ55905.1"/>
    </source>
</evidence>
<dbReference type="Gene3D" id="3.30.70.270">
    <property type="match status" value="1"/>
</dbReference>
<dbReference type="InterPro" id="IPR036397">
    <property type="entry name" value="RNaseH_sf"/>
</dbReference>
<protein>
    <submittedName>
        <fullName evidence="2">Transposon Ty3-I Gag-Pol polyprotein</fullName>
    </submittedName>
</protein>
<organism evidence="2 3">
    <name type="scientific">Trichinella nativa</name>
    <dbReference type="NCBI Taxonomy" id="6335"/>
    <lineage>
        <taxon>Eukaryota</taxon>
        <taxon>Metazoa</taxon>
        <taxon>Ecdysozoa</taxon>
        <taxon>Nematoda</taxon>
        <taxon>Enoplea</taxon>
        <taxon>Dorylaimia</taxon>
        <taxon>Trichinellida</taxon>
        <taxon>Trichinellidae</taxon>
        <taxon>Trichinella</taxon>
    </lineage>
</organism>
<dbReference type="EMBL" id="JYDW01000105">
    <property type="protein sequence ID" value="KRZ55905.1"/>
    <property type="molecule type" value="Genomic_DNA"/>
</dbReference>
<dbReference type="AlphaFoldDB" id="A0A0V1L8V5"/>
<dbReference type="Proteomes" id="UP000054721">
    <property type="component" value="Unassembled WGS sequence"/>
</dbReference>
<dbReference type="InterPro" id="IPR050951">
    <property type="entry name" value="Retrovirus_Pol_polyprotein"/>
</dbReference>
<dbReference type="GO" id="GO:0042575">
    <property type="term" value="C:DNA polymerase complex"/>
    <property type="evidence" value="ECO:0007669"/>
    <property type="project" value="UniProtKB-ARBA"/>
</dbReference>
<dbReference type="InterPro" id="IPR043128">
    <property type="entry name" value="Rev_trsase/Diguanyl_cyclase"/>
</dbReference>
<keyword evidence="3" id="KW-1185">Reference proteome</keyword>
<dbReference type="Gene3D" id="3.30.420.10">
    <property type="entry name" value="Ribonuclease H-like superfamily/Ribonuclease H"/>
    <property type="match status" value="1"/>
</dbReference>
<dbReference type="InterPro" id="IPR012337">
    <property type="entry name" value="RNaseH-like_sf"/>
</dbReference>
<feature type="domain" description="Reverse transcriptase/retrotransposon-derived protein RNase H-like" evidence="1">
    <location>
        <begin position="181"/>
        <end position="240"/>
    </location>
</feature>
<dbReference type="Gene3D" id="3.10.10.10">
    <property type="entry name" value="HIV Type 1 Reverse Transcriptase, subunit A, domain 1"/>
    <property type="match status" value="1"/>
</dbReference>
<sequence>MVQKKDGSPLFCVDYRELNAVTRVDARPILHIDDTLYAIPEAKWSSTLDLASWQVEVAEREWVEIAFSTPMGLFQFEVMPLGLCHDGGGTSGTTGQCAPPPAVRGAEDQGKEVPADVSKCTVSGPCTHYGMENTQRKRQLYKGDPDPAAERYPAILVHCLILVSIRLDLCRHRGTGGCPTQLKSALSTYSIMAFPHVDWPFLLDVDASEYALSAVLSHPHGQGLPAMIAYVSRLLSPPEQSGLGTSGNPVPVDHWLERLAENKFEVVHRPGQQHWNADALSRRVCRQCGATNPTQTRLSNYDQKAACPDADPPKVIREVCWLFSVTKITNTAYHLQLAGLVERINRTLIDMLAKVSINQPEDWDVHLDRVLLAYQSSVHHTTGSTSCRIIFGRELKLPADMICRLPHGALDVTTGVYVQRLHHELKQLFDTVQVKAGLEHRREMFRKAKKAHGHVYKPGDHVWLQVPVKTKLGAHWDGPYLVQKKLELRDCAGRQGLWGEGTSW</sequence>
<reference evidence="2 3" key="1">
    <citation type="submission" date="2015-05" db="EMBL/GenBank/DDBJ databases">
        <title>Evolution of Trichinella species and genotypes.</title>
        <authorList>
            <person name="Korhonen P.K."/>
            <person name="Edoardo P."/>
            <person name="Giuseppe L.R."/>
            <person name="Gasser R.B."/>
        </authorList>
    </citation>
    <scope>NUCLEOTIDE SEQUENCE [LARGE SCALE GENOMIC DNA]</scope>
    <source>
        <strain evidence="2">ISS10</strain>
    </source>
</reference>
<evidence type="ECO:0000313" key="3">
    <source>
        <dbReference type="Proteomes" id="UP000054721"/>
    </source>
</evidence>
<dbReference type="CDD" id="cd01647">
    <property type="entry name" value="RT_LTR"/>
    <property type="match status" value="1"/>
</dbReference>
<name>A0A0V1L8V5_9BILA</name>
<comment type="caution">
    <text evidence="2">The sequence shown here is derived from an EMBL/GenBank/DDBJ whole genome shotgun (WGS) entry which is preliminary data.</text>
</comment>
<accession>A0A0V1L8V5</accession>
<dbReference type="GO" id="GO:0003676">
    <property type="term" value="F:nucleic acid binding"/>
    <property type="evidence" value="ECO:0007669"/>
    <property type="project" value="InterPro"/>
</dbReference>
<gene>
    <name evidence="2" type="primary">TY3B-I</name>
    <name evidence="2" type="ORF">T02_15833</name>
</gene>
<dbReference type="PANTHER" id="PTHR37984:SF15">
    <property type="entry name" value="INTEGRASE CATALYTIC DOMAIN-CONTAINING PROTEIN"/>
    <property type="match status" value="1"/>
</dbReference>
<proteinExistence type="predicted"/>
<dbReference type="GO" id="GO:0006259">
    <property type="term" value="P:DNA metabolic process"/>
    <property type="evidence" value="ECO:0007669"/>
    <property type="project" value="UniProtKB-ARBA"/>
</dbReference>
<dbReference type="Pfam" id="PF17919">
    <property type="entry name" value="RT_RNaseH_2"/>
    <property type="match status" value="1"/>
</dbReference>
<dbReference type="InterPro" id="IPR041577">
    <property type="entry name" value="RT_RNaseH_2"/>
</dbReference>
<dbReference type="SUPFAM" id="SSF56672">
    <property type="entry name" value="DNA/RNA polymerases"/>
    <property type="match status" value="2"/>
</dbReference>
<evidence type="ECO:0000259" key="1">
    <source>
        <dbReference type="Pfam" id="PF17919"/>
    </source>
</evidence>
<dbReference type="PANTHER" id="PTHR37984">
    <property type="entry name" value="PROTEIN CBG26694"/>
    <property type="match status" value="1"/>
</dbReference>
<dbReference type="OrthoDB" id="5832112at2759"/>
<dbReference type="STRING" id="6335.A0A0V1L8V5"/>
<dbReference type="InterPro" id="IPR043502">
    <property type="entry name" value="DNA/RNA_pol_sf"/>
</dbReference>